<dbReference type="Proteomes" id="UP000198785">
    <property type="component" value="Unassembled WGS sequence"/>
</dbReference>
<reference evidence="1 2" key="1">
    <citation type="submission" date="2016-10" db="EMBL/GenBank/DDBJ databases">
        <authorList>
            <person name="de Groot N.N."/>
        </authorList>
    </citation>
    <scope>NUCLEOTIDE SEQUENCE [LARGE SCALE GENOMIC DNA]</scope>
    <source>
        <strain evidence="1 2">DSM 22789</strain>
    </source>
</reference>
<gene>
    <name evidence="1" type="ORF">SAMN05660206_103207</name>
</gene>
<dbReference type="STRING" id="683125.SAMN05660206_103207"/>
<dbReference type="OrthoDB" id="700277at2"/>
<dbReference type="AlphaFoldDB" id="A0A1I6R8S7"/>
<evidence type="ECO:0000313" key="1">
    <source>
        <dbReference type="EMBL" id="SFS61094.1"/>
    </source>
</evidence>
<keyword evidence="2" id="KW-1185">Reference proteome</keyword>
<dbReference type="EMBL" id="FOZZ01000003">
    <property type="protein sequence ID" value="SFS61094.1"/>
    <property type="molecule type" value="Genomic_DNA"/>
</dbReference>
<dbReference type="RefSeq" id="WP_093364374.1">
    <property type="nucleotide sequence ID" value="NZ_FOZZ01000003.1"/>
</dbReference>
<evidence type="ECO:0000313" key="2">
    <source>
        <dbReference type="Proteomes" id="UP000198785"/>
    </source>
</evidence>
<sequence length="355" mass="40395">MKTIRYLFCISYFIGLTPSVKAQIEFETISGGYVSLESYLGIETSESFNRIRLGYKGMQVYYPNWSVIVRLLQPITPKWGNNVSGLPFPAEKISFRFTTDDNQEINLNSIAANRNPIYLKPSESIYMIQNAQYPIQVAHNDYKYANLNFTFRVDGGKYLDDYKNTNIYTLIQYDIPLLFTLYDGQGRVLATFNKTYTLAIQPKLRDGELVDVEPDFSISVLSDANIVNLLFRTQQDYQEGVSTRLNDALKINAKTGYKVRLKALSPEFLGTEGQTMELSTVGVQLMPGNGARPITQNPFLKFSTNEQIALVGQGDSQKKPQYFHMDYKAALTREQLRLVKPGSYSVSLMYLLIPR</sequence>
<organism evidence="1 2">
    <name type="scientific">Sphingobacterium wenxiniae</name>
    <dbReference type="NCBI Taxonomy" id="683125"/>
    <lineage>
        <taxon>Bacteria</taxon>
        <taxon>Pseudomonadati</taxon>
        <taxon>Bacteroidota</taxon>
        <taxon>Sphingobacteriia</taxon>
        <taxon>Sphingobacteriales</taxon>
        <taxon>Sphingobacteriaceae</taxon>
        <taxon>Sphingobacterium</taxon>
    </lineage>
</organism>
<name>A0A1I6R8S7_9SPHI</name>
<proteinExistence type="predicted"/>
<protein>
    <submittedName>
        <fullName evidence="1">Uncharacterized protein</fullName>
    </submittedName>
</protein>
<accession>A0A1I6R8S7</accession>